<proteinExistence type="predicted"/>
<evidence type="ECO:0000313" key="2">
    <source>
        <dbReference type="Proteomes" id="UP000258102"/>
    </source>
</evidence>
<reference evidence="1 2" key="1">
    <citation type="submission" date="2018-08" db="EMBL/GenBank/DDBJ databases">
        <title>Whole Genome Sequences of Two Pseudoalteromonas piscicida Strains, DE1-A and DE2-A, which Exhibit Strong Antibacterial Activity against Vibrio vulnificus.</title>
        <authorList>
            <person name="Richards G.P."/>
            <person name="Needleman D.S."/>
            <person name="Watson M.A."/>
            <person name="Polson S.W."/>
        </authorList>
    </citation>
    <scope>NUCLEOTIDE SEQUENCE [LARGE SCALE GENOMIC DNA]</scope>
    <source>
        <strain evidence="1 2">DE2-A</strain>
    </source>
</reference>
<dbReference type="KEGG" id="ppis:B1L02_11770"/>
<dbReference type="SUPFAM" id="SSF69279">
    <property type="entry name" value="Phage tail proteins"/>
    <property type="match status" value="1"/>
</dbReference>
<dbReference type="AlphaFoldDB" id="A0AAD0W3K6"/>
<sequence length="336" mass="36777">MDLQPHYSIKANGNEVSKTLKNRLAELSVTTRTGLASDTCYVRFDNLADAPIALPAPTDQLEIAMGYKEGTRDQSAPSTKLGIFEVGAYELTGPNRSLTFFGNKVLWDQDFKALKIRSWPEEGKDEPMMLDKLIQDIAGEYGLQAKIGDAFQGREIPHIEQSESDMQLLSKLAVQFDAIMKIADDKLIFMAKGTGKSLTGQSLPSVTVSKKQLVSWQLNANHNKLVKGVQAYFYDKALAQKTLVSVGGGSPNTTLSYVYPNEAEAQTAAMAMLQRLNRAHTSVQICVVGDPNLLAGGVITIEEVDDNLNGDWFVCEVKHVINHAGFKSYLVCEALG</sequence>
<evidence type="ECO:0000313" key="1">
    <source>
        <dbReference type="EMBL" id="AXR01672.1"/>
    </source>
</evidence>
<protein>
    <submittedName>
        <fullName evidence="1">Phage tail protein</fullName>
    </submittedName>
</protein>
<dbReference type="RefSeq" id="WP_088531173.1">
    <property type="nucleotide sequence ID" value="NZ_CP021646.1"/>
</dbReference>
<accession>A0AAD0W3K6</accession>
<dbReference type="Proteomes" id="UP000258102">
    <property type="component" value="Chromosome 1"/>
</dbReference>
<name>A0AAD0W3K6_PSEO7</name>
<organism evidence="1 2">
    <name type="scientific">Pseudoalteromonas piscicida</name>
    <dbReference type="NCBI Taxonomy" id="43662"/>
    <lineage>
        <taxon>Bacteria</taxon>
        <taxon>Pseudomonadati</taxon>
        <taxon>Pseudomonadota</taxon>
        <taxon>Gammaproteobacteria</taxon>
        <taxon>Alteromonadales</taxon>
        <taxon>Pseudoalteromonadaceae</taxon>
        <taxon>Pseudoalteromonas</taxon>
    </lineage>
</organism>
<gene>
    <name evidence="1" type="ORF">D0511_05980</name>
</gene>
<dbReference type="EMBL" id="CP031761">
    <property type="protein sequence ID" value="AXR01672.1"/>
    <property type="molecule type" value="Genomic_DNA"/>
</dbReference>